<dbReference type="Gene3D" id="3.10.100.10">
    <property type="entry name" value="Mannose-Binding Protein A, subunit A"/>
    <property type="match status" value="1"/>
</dbReference>
<sequence>MKLFKKMLIIGGILAALATYAYAQTKVVLFRVDDEFYTGDFGGRAAIDKMCRNSANRPSWAKKVRGFISLNVTPADAIIDMPDNYGIPTTVRIVGPNGATIANNWDDLLDGNIATRLDEADVLAYAKKWWSGSKPNGTMRATCGEWTMTNGASGAQGDSSVTSVAWIEDGRIPSCAETGQLLCIGW</sequence>
<dbReference type="SUPFAM" id="SSF56436">
    <property type="entry name" value="C-type lectin-like"/>
    <property type="match status" value="1"/>
</dbReference>
<evidence type="ECO:0000313" key="2">
    <source>
        <dbReference type="EMBL" id="GAK52879.1"/>
    </source>
</evidence>
<keyword evidence="1" id="KW-0732">Signal</keyword>
<accession>A0A0S6W3E4</accession>
<feature type="chain" id="PRO_5006631584" evidence="1">
    <location>
        <begin position="24"/>
        <end position="186"/>
    </location>
</feature>
<evidence type="ECO:0000313" key="3">
    <source>
        <dbReference type="Proteomes" id="UP000030700"/>
    </source>
</evidence>
<dbReference type="Proteomes" id="UP000030700">
    <property type="component" value="Unassembled WGS sequence"/>
</dbReference>
<protein>
    <submittedName>
        <fullName evidence="2">Transposase and inactivated derivatives</fullName>
    </submittedName>
</protein>
<organism evidence="2 3">
    <name type="scientific">Candidatus Moduliflexus flocculans</name>
    <dbReference type="NCBI Taxonomy" id="1499966"/>
    <lineage>
        <taxon>Bacteria</taxon>
        <taxon>Candidatus Moduliflexota</taxon>
        <taxon>Candidatus Moduliflexia</taxon>
        <taxon>Candidatus Moduliflexales</taxon>
        <taxon>Candidatus Moduliflexaceae</taxon>
    </lineage>
</organism>
<dbReference type="AlphaFoldDB" id="A0A0S6W3E4"/>
<proteinExistence type="predicted"/>
<dbReference type="InterPro" id="IPR016187">
    <property type="entry name" value="CTDL_fold"/>
</dbReference>
<dbReference type="EMBL" id="DF820459">
    <property type="protein sequence ID" value="GAK52879.1"/>
    <property type="molecule type" value="Genomic_DNA"/>
</dbReference>
<feature type="signal peptide" evidence="1">
    <location>
        <begin position="1"/>
        <end position="23"/>
    </location>
</feature>
<name>A0A0S6W3E4_9BACT</name>
<dbReference type="InterPro" id="IPR016186">
    <property type="entry name" value="C-type_lectin-like/link_sf"/>
</dbReference>
<dbReference type="STRING" id="1499966.U14_04136"/>
<reference evidence="2 3" key="1">
    <citation type="journal article" date="2015" name="PeerJ">
        <title>First genomic representation of candidate bacterial phylum KSB3 points to enhanced environmental sensing as a trigger of wastewater bulking.</title>
        <authorList>
            <person name="Sekiguchi Y."/>
            <person name="Ohashi A."/>
            <person name="Parks D.H."/>
            <person name="Yamauchi T."/>
            <person name="Tyson G.W."/>
            <person name="Hugenholtz P."/>
        </authorList>
    </citation>
    <scope>NUCLEOTIDE SEQUENCE [LARGE SCALE GENOMIC DNA]</scope>
</reference>
<gene>
    <name evidence="2" type="ORF">U14_04136</name>
</gene>
<dbReference type="HOGENOM" id="CLU_1451772_0_0_0"/>
<keyword evidence="3" id="KW-1185">Reference proteome</keyword>
<evidence type="ECO:0000256" key="1">
    <source>
        <dbReference type="SAM" id="SignalP"/>
    </source>
</evidence>